<evidence type="ECO:0000259" key="1">
    <source>
        <dbReference type="Pfam" id="PF10592"/>
    </source>
</evidence>
<dbReference type="Pfam" id="PF10592">
    <property type="entry name" value="AIPR"/>
    <property type="match status" value="1"/>
</dbReference>
<accession>A0A7W4TKA4</accession>
<name>A0A7W4TKA4_KINRA</name>
<dbReference type="InterPro" id="IPR018891">
    <property type="entry name" value="AIPR_C"/>
</dbReference>
<sequence length="575" mass="64485">MTFHEELATACAEYAEKYNFPQTALARGFESFAVHLSVADEPYLSDPAVAANPLDADLSDYILRQNDGGVDGYLEDESNKVLLLIQSKYLTGRRGVKEEDLKSFFDLPSILASPARDEYLSHLDSRARAVISPLRERMEEGWSVVLRFMTNKAVAQRHRLVASSREATYVAAGAKVRCEIAGAVELEAIWQEATGGRSGIQEEVSLRIAKSRVISFEQPRNTLVAVVSGRELAELYNEYHNRLFAQNIRLPLLGTTRINPEIVDTARRRPRDFFYFNNGVSAICTDLSYARGVVRASDLQIINGAQTVGTLGNISDLSDEVQVLFRLTTTPSSDTSFRDEITRTNNTQNEVVPWDFRSNDPIQQWLETSLARYSGQGPVPHFWYKRKRGLNAGGRGGRALEPEYLGKLRHAYLNGPIPSYREAKRLASTTEGTGLYWEAFGVAGQPKTMWPGADLDAAMFAYALDSLVVTKAENYKANKHAYGRWLKRLSRYVVGVIGHVARSESKLKLDPSALIVLSREEFDRRLDDALKAVMRKINHEYDLLQGVRVQPEYDIARDQKMFERICAGVIADLTA</sequence>
<reference evidence="2 3" key="2">
    <citation type="submission" date="2020-08" db="EMBL/GenBank/DDBJ databases">
        <authorList>
            <person name="Partida-Martinez L."/>
            <person name="Huntemann M."/>
            <person name="Clum A."/>
            <person name="Wang J."/>
            <person name="Palaniappan K."/>
            <person name="Ritter S."/>
            <person name="Chen I.-M."/>
            <person name="Stamatis D."/>
            <person name="Reddy T."/>
            <person name="O'Malley R."/>
            <person name="Daum C."/>
            <person name="Shapiro N."/>
            <person name="Ivanova N."/>
            <person name="Kyrpides N."/>
            <person name="Woyke T."/>
        </authorList>
    </citation>
    <scope>NUCLEOTIDE SEQUENCE [LARGE SCALE GENOMIC DNA]</scope>
    <source>
        <strain evidence="2 3">AS2.23</strain>
    </source>
</reference>
<reference evidence="2 3" key="1">
    <citation type="submission" date="2020-08" db="EMBL/GenBank/DDBJ databases">
        <title>The Agave Microbiome: Exploring the role of microbial communities in plant adaptations to desert environments.</title>
        <authorList>
            <person name="Partida-Martinez L.P."/>
        </authorList>
    </citation>
    <scope>NUCLEOTIDE SEQUENCE [LARGE SCALE GENOMIC DNA]</scope>
    <source>
        <strain evidence="2 3">AS2.23</strain>
    </source>
</reference>
<comment type="caution">
    <text evidence="2">The sequence shown here is derived from an EMBL/GenBank/DDBJ whole genome shotgun (WGS) entry which is preliminary data.</text>
</comment>
<feature type="domain" description="Abortive phage infection protein C-terminal" evidence="1">
    <location>
        <begin position="244"/>
        <end position="390"/>
    </location>
</feature>
<protein>
    <recommendedName>
        <fullName evidence="1">Abortive phage infection protein C-terminal domain-containing protein</fullName>
    </recommendedName>
</protein>
<organism evidence="2 3">
    <name type="scientific">Kineococcus radiotolerans</name>
    <dbReference type="NCBI Taxonomy" id="131568"/>
    <lineage>
        <taxon>Bacteria</taxon>
        <taxon>Bacillati</taxon>
        <taxon>Actinomycetota</taxon>
        <taxon>Actinomycetes</taxon>
        <taxon>Kineosporiales</taxon>
        <taxon>Kineosporiaceae</taxon>
        <taxon>Kineococcus</taxon>
    </lineage>
</organism>
<dbReference type="EMBL" id="JACHVY010000001">
    <property type="protein sequence ID" value="MBB2900487.1"/>
    <property type="molecule type" value="Genomic_DNA"/>
</dbReference>
<dbReference type="Proteomes" id="UP000533269">
    <property type="component" value="Unassembled WGS sequence"/>
</dbReference>
<proteinExistence type="predicted"/>
<evidence type="ECO:0000313" key="3">
    <source>
        <dbReference type="Proteomes" id="UP000533269"/>
    </source>
</evidence>
<dbReference type="AlphaFoldDB" id="A0A7W4TKA4"/>
<gene>
    <name evidence="2" type="ORF">FHR75_001275</name>
</gene>
<evidence type="ECO:0000313" key="2">
    <source>
        <dbReference type="EMBL" id="MBB2900487.1"/>
    </source>
</evidence>